<keyword evidence="1" id="KW-1133">Transmembrane helix</keyword>
<evidence type="ECO:0000313" key="4">
    <source>
        <dbReference type="WBParaSite" id="Hba_07260"/>
    </source>
</evidence>
<feature type="transmembrane region" description="Helical" evidence="1">
    <location>
        <begin position="52"/>
        <end position="69"/>
    </location>
</feature>
<sequence length="102" mass="11846">MSNRTFLFLTNILCVWMKVCGSTEWDSVARIMISSNDSDKNIPLLAVFREKTTIVSVQFMVYILIVYIITGHRGTFLFSIIIYIALIPLYDFKWFLIKNVAL</sequence>
<feature type="signal peptide" evidence="2">
    <location>
        <begin position="1"/>
        <end position="21"/>
    </location>
</feature>
<evidence type="ECO:0000313" key="3">
    <source>
        <dbReference type="Proteomes" id="UP000095283"/>
    </source>
</evidence>
<organism evidence="3 4">
    <name type="scientific">Heterorhabditis bacteriophora</name>
    <name type="common">Entomopathogenic nematode worm</name>
    <dbReference type="NCBI Taxonomy" id="37862"/>
    <lineage>
        <taxon>Eukaryota</taxon>
        <taxon>Metazoa</taxon>
        <taxon>Ecdysozoa</taxon>
        <taxon>Nematoda</taxon>
        <taxon>Chromadorea</taxon>
        <taxon>Rhabditida</taxon>
        <taxon>Rhabditina</taxon>
        <taxon>Rhabditomorpha</taxon>
        <taxon>Strongyloidea</taxon>
        <taxon>Heterorhabditidae</taxon>
        <taxon>Heterorhabditis</taxon>
    </lineage>
</organism>
<keyword evidence="1" id="KW-0472">Membrane</keyword>
<feature type="transmembrane region" description="Helical" evidence="1">
    <location>
        <begin position="76"/>
        <end position="97"/>
    </location>
</feature>
<dbReference type="AlphaFoldDB" id="A0A1I7WQ38"/>
<name>A0A1I7WQ38_HETBA</name>
<reference evidence="4" key="1">
    <citation type="submission" date="2016-11" db="UniProtKB">
        <authorList>
            <consortium name="WormBaseParasite"/>
        </authorList>
    </citation>
    <scope>IDENTIFICATION</scope>
</reference>
<keyword evidence="3" id="KW-1185">Reference proteome</keyword>
<dbReference type="WBParaSite" id="Hba_07260">
    <property type="protein sequence ID" value="Hba_07260"/>
    <property type="gene ID" value="Hba_07260"/>
</dbReference>
<keyword evidence="1" id="KW-0812">Transmembrane</keyword>
<evidence type="ECO:0000256" key="2">
    <source>
        <dbReference type="SAM" id="SignalP"/>
    </source>
</evidence>
<evidence type="ECO:0000256" key="1">
    <source>
        <dbReference type="SAM" id="Phobius"/>
    </source>
</evidence>
<accession>A0A1I7WQ38</accession>
<feature type="chain" id="PRO_5009310741" evidence="2">
    <location>
        <begin position="22"/>
        <end position="102"/>
    </location>
</feature>
<keyword evidence="2" id="KW-0732">Signal</keyword>
<proteinExistence type="predicted"/>
<protein>
    <submittedName>
        <fullName evidence="4">Secreted protein</fullName>
    </submittedName>
</protein>
<dbReference type="Proteomes" id="UP000095283">
    <property type="component" value="Unplaced"/>
</dbReference>